<reference evidence="3" key="1">
    <citation type="journal article" date="2019" name="Int. J. Syst. Evol. Microbiol.">
        <title>The Global Catalogue of Microorganisms (GCM) 10K type strain sequencing project: providing services to taxonomists for standard genome sequencing and annotation.</title>
        <authorList>
            <consortium name="The Broad Institute Genomics Platform"/>
            <consortium name="The Broad Institute Genome Sequencing Center for Infectious Disease"/>
            <person name="Wu L."/>
            <person name="Ma J."/>
        </authorList>
    </citation>
    <scope>NUCLEOTIDE SEQUENCE [LARGE SCALE GENOMIC DNA]</scope>
    <source>
        <strain evidence="3">JCM 32206</strain>
    </source>
</reference>
<keyword evidence="3" id="KW-1185">Reference proteome</keyword>
<gene>
    <name evidence="2" type="ORF">GCM10023094_27610</name>
</gene>
<evidence type="ECO:0000313" key="3">
    <source>
        <dbReference type="Proteomes" id="UP001501183"/>
    </source>
</evidence>
<feature type="transmembrane region" description="Helical" evidence="1">
    <location>
        <begin position="30"/>
        <end position="50"/>
    </location>
</feature>
<proteinExistence type="predicted"/>
<accession>A0ABP8P511</accession>
<sequence>MSTILIYVLFLIAGFAIGGAYSMWRNDNKLGAGVLLALAVLAAAGGILRLV</sequence>
<dbReference type="RefSeq" id="WP_345345759.1">
    <property type="nucleotide sequence ID" value="NZ_BAABFB010000044.1"/>
</dbReference>
<name>A0ABP8P511_9NOCA</name>
<dbReference type="Proteomes" id="UP001501183">
    <property type="component" value="Unassembled WGS sequence"/>
</dbReference>
<evidence type="ECO:0008006" key="4">
    <source>
        <dbReference type="Google" id="ProtNLM"/>
    </source>
</evidence>
<keyword evidence="1" id="KW-1133">Transmembrane helix</keyword>
<protein>
    <recommendedName>
        <fullName evidence="4">Secreted protein with PEP-CTERM sorting signal</fullName>
    </recommendedName>
</protein>
<evidence type="ECO:0000256" key="1">
    <source>
        <dbReference type="SAM" id="Phobius"/>
    </source>
</evidence>
<feature type="transmembrane region" description="Helical" evidence="1">
    <location>
        <begin position="5"/>
        <end position="24"/>
    </location>
</feature>
<keyword evidence="1" id="KW-0472">Membrane</keyword>
<dbReference type="EMBL" id="BAABFB010000044">
    <property type="protein sequence ID" value="GAA4480687.1"/>
    <property type="molecule type" value="Genomic_DNA"/>
</dbReference>
<evidence type="ECO:0000313" key="2">
    <source>
        <dbReference type="EMBL" id="GAA4480687.1"/>
    </source>
</evidence>
<organism evidence="2 3">
    <name type="scientific">Rhodococcus olei</name>
    <dbReference type="NCBI Taxonomy" id="2161675"/>
    <lineage>
        <taxon>Bacteria</taxon>
        <taxon>Bacillati</taxon>
        <taxon>Actinomycetota</taxon>
        <taxon>Actinomycetes</taxon>
        <taxon>Mycobacteriales</taxon>
        <taxon>Nocardiaceae</taxon>
        <taxon>Rhodococcus</taxon>
    </lineage>
</organism>
<comment type="caution">
    <text evidence="2">The sequence shown here is derived from an EMBL/GenBank/DDBJ whole genome shotgun (WGS) entry which is preliminary data.</text>
</comment>
<keyword evidence="1" id="KW-0812">Transmembrane</keyword>